<evidence type="ECO:0000259" key="5">
    <source>
        <dbReference type="Pfam" id="PF00234"/>
    </source>
</evidence>
<keyword evidence="4" id="KW-0732">Signal</keyword>
<accession>A0ABD1HW39</accession>
<keyword evidence="2" id="KW-0813">Transport</keyword>
<dbReference type="Gene3D" id="1.10.110.10">
    <property type="entry name" value="Plant lipid-transfer and hydrophobic proteins"/>
    <property type="match status" value="1"/>
</dbReference>
<gene>
    <name evidence="6" type="ORF">AAHA92_10849</name>
</gene>
<feature type="signal peptide" evidence="4">
    <location>
        <begin position="1"/>
        <end position="20"/>
    </location>
</feature>
<organism evidence="6 7">
    <name type="scientific">Salvia divinorum</name>
    <name type="common">Maria pastora</name>
    <name type="synonym">Diviner's sage</name>
    <dbReference type="NCBI Taxonomy" id="28513"/>
    <lineage>
        <taxon>Eukaryota</taxon>
        <taxon>Viridiplantae</taxon>
        <taxon>Streptophyta</taxon>
        <taxon>Embryophyta</taxon>
        <taxon>Tracheophyta</taxon>
        <taxon>Spermatophyta</taxon>
        <taxon>Magnoliopsida</taxon>
        <taxon>eudicotyledons</taxon>
        <taxon>Gunneridae</taxon>
        <taxon>Pentapetalae</taxon>
        <taxon>asterids</taxon>
        <taxon>lamiids</taxon>
        <taxon>Lamiales</taxon>
        <taxon>Lamiaceae</taxon>
        <taxon>Nepetoideae</taxon>
        <taxon>Mentheae</taxon>
        <taxon>Salviinae</taxon>
        <taxon>Salvia</taxon>
        <taxon>Salvia subgen. Calosphace</taxon>
    </lineage>
</organism>
<evidence type="ECO:0000256" key="3">
    <source>
        <dbReference type="ARBA" id="ARBA00023121"/>
    </source>
</evidence>
<evidence type="ECO:0000313" key="6">
    <source>
        <dbReference type="EMBL" id="KAL1560662.1"/>
    </source>
</evidence>
<protein>
    <recommendedName>
        <fullName evidence="5">Bifunctional inhibitor/plant lipid transfer protein/seed storage helical domain-containing protein</fullName>
    </recommendedName>
</protein>
<sequence>MKPLILLFTLALALSRPITALRFKGCRDVLTNFSHCAGYIQGQGSKPSRACCHSVTNLNAIAKHEKGGPVRICKCIEYFASYRAPNPFVDARIKELSHRCNTRLSFPISERMNCNR</sequence>
<dbReference type="PRINTS" id="PR00382">
    <property type="entry name" value="LIPIDTRNSFER"/>
</dbReference>
<proteinExistence type="inferred from homology"/>
<keyword evidence="7" id="KW-1185">Reference proteome</keyword>
<comment type="caution">
    <text evidence="6">The sequence shown here is derived from an EMBL/GenBank/DDBJ whole genome shotgun (WGS) entry which is preliminary data.</text>
</comment>
<evidence type="ECO:0000256" key="4">
    <source>
        <dbReference type="SAM" id="SignalP"/>
    </source>
</evidence>
<evidence type="ECO:0000256" key="2">
    <source>
        <dbReference type="ARBA" id="ARBA00022448"/>
    </source>
</evidence>
<reference evidence="6 7" key="1">
    <citation type="submission" date="2024-06" db="EMBL/GenBank/DDBJ databases">
        <title>A chromosome level genome sequence of Diviner's sage (Salvia divinorum).</title>
        <authorList>
            <person name="Ford S.A."/>
            <person name="Ro D.-K."/>
            <person name="Ness R.W."/>
            <person name="Phillips M.A."/>
        </authorList>
    </citation>
    <scope>NUCLEOTIDE SEQUENCE [LARGE SCALE GENOMIC DNA]</scope>
    <source>
        <strain evidence="6">SAF-2024a</strain>
        <tissue evidence="6">Leaf</tissue>
    </source>
</reference>
<name>A0ABD1HW39_SALDI</name>
<comment type="similarity">
    <text evidence="1">Belongs to the plant LTP family.</text>
</comment>
<evidence type="ECO:0000313" key="7">
    <source>
        <dbReference type="Proteomes" id="UP001567538"/>
    </source>
</evidence>
<dbReference type="InterPro" id="IPR036312">
    <property type="entry name" value="Bifun_inhib/LTP/seed_sf"/>
</dbReference>
<dbReference type="Proteomes" id="UP001567538">
    <property type="component" value="Unassembled WGS sequence"/>
</dbReference>
<dbReference type="InterPro" id="IPR000528">
    <property type="entry name" value="Plant_nsLTP"/>
</dbReference>
<dbReference type="GO" id="GO:0008289">
    <property type="term" value="F:lipid binding"/>
    <property type="evidence" value="ECO:0007669"/>
    <property type="project" value="UniProtKB-KW"/>
</dbReference>
<dbReference type="SUPFAM" id="SSF47699">
    <property type="entry name" value="Bifunctional inhibitor/lipid-transfer protein/seed storage 2S albumin"/>
    <property type="match status" value="1"/>
</dbReference>
<keyword evidence="3" id="KW-0446">Lipid-binding</keyword>
<dbReference type="Pfam" id="PF00234">
    <property type="entry name" value="Tryp_alpha_amyl"/>
    <property type="match status" value="1"/>
</dbReference>
<dbReference type="PANTHER" id="PTHR33076">
    <property type="entry name" value="NON-SPECIFIC LIPID-TRANSFER PROTEIN 2-RELATED"/>
    <property type="match status" value="1"/>
</dbReference>
<feature type="chain" id="PRO_5044860139" description="Bifunctional inhibitor/plant lipid transfer protein/seed storage helical domain-containing protein" evidence="4">
    <location>
        <begin position="21"/>
        <end position="116"/>
    </location>
</feature>
<feature type="domain" description="Bifunctional inhibitor/plant lipid transfer protein/seed storage helical" evidence="5">
    <location>
        <begin position="26"/>
        <end position="114"/>
    </location>
</feature>
<dbReference type="AlphaFoldDB" id="A0ABD1HW39"/>
<dbReference type="EMBL" id="JBEAFC010000004">
    <property type="protein sequence ID" value="KAL1560662.1"/>
    <property type="molecule type" value="Genomic_DNA"/>
</dbReference>
<dbReference type="InterPro" id="IPR016140">
    <property type="entry name" value="Bifunc_inhib/LTP/seed_store"/>
</dbReference>
<evidence type="ECO:0000256" key="1">
    <source>
        <dbReference type="ARBA" id="ARBA00009748"/>
    </source>
</evidence>